<keyword evidence="3" id="KW-1185">Reference proteome</keyword>
<evidence type="ECO:0000313" key="3">
    <source>
        <dbReference type="Proteomes" id="UP000002640"/>
    </source>
</evidence>
<feature type="compositionally biased region" description="Low complexity" evidence="1">
    <location>
        <begin position="188"/>
        <end position="201"/>
    </location>
</feature>
<protein>
    <submittedName>
        <fullName evidence="2">Uncharacterized protein</fullName>
    </submittedName>
</protein>
<dbReference type="OMA" id="PRSHERN"/>
<feature type="region of interest" description="Disordered" evidence="1">
    <location>
        <begin position="172"/>
        <end position="206"/>
    </location>
</feature>
<evidence type="ECO:0000256" key="1">
    <source>
        <dbReference type="SAM" id="MobiDB-lite"/>
    </source>
</evidence>
<dbReference type="GeneID" id="20661398"/>
<proteinExistence type="predicted"/>
<dbReference type="AlphaFoldDB" id="G5ABP2"/>
<reference evidence="2 3" key="1">
    <citation type="journal article" date="2006" name="Science">
        <title>Phytophthora genome sequences uncover evolutionary origins and mechanisms of pathogenesis.</title>
        <authorList>
            <person name="Tyler B.M."/>
            <person name="Tripathy S."/>
            <person name="Zhang X."/>
            <person name="Dehal P."/>
            <person name="Jiang R.H."/>
            <person name="Aerts A."/>
            <person name="Arredondo F.D."/>
            <person name="Baxter L."/>
            <person name="Bensasson D."/>
            <person name="Beynon J.L."/>
            <person name="Chapman J."/>
            <person name="Damasceno C.M."/>
            <person name="Dorrance A.E."/>
            <person name="Dou D."/>
            <person name="Dickerman A.W."/>
            <person name="Dubchak I.L."/>
            <person name="Garbelotto M."/>
            <person name="Gijzen M."/>
            <person name="Gordon S.G."/>
            <person name="Govers F."/>
            <person name="Grunwald N.J."/>
            <person name="Huang W."/>
            <person name="Ivors K.L."/>
            <person name="Jones R.W."/>
            <person name="Kamoun S."/>
            <person name="Krampis K."/>
            <person name="Lamour K.H."/>
            <person name="Lee M.K."/>
            <person name="McDonald W.H."/>
            <person name="Medina M."/>
            <person name="Meijer H.J."/>
            <person name="Nordberg E.K."/>
            <person name="Maclean D.J."/>
            <person name="Ospina-Giraldo M.D."/>
            <person name="Morris P.F."/>
            <person name="Phuntumart V."/>
            <person name="Putnam N.H."/>
            <person name="Rash S."/>
            <person name="Rose J.K."/>
            <person name="Sakihama Y."/>
            <person name="Salamov A.A."/>
            <person name="Savidor A."/>
            <person name="Scheuring C.F."/>
            <person name="Smith B.M."/>
            <person name="Sobral B.W."/>
            <person name="Terry A."/>
            <person name="Torto-Alalibo T.A."/>
            <person name="Win J."/>
            <person name="Xu Z."/>
            <person name="Zhang H."/>
            <person name="Grigoriev I.V."/>
            <person name="Rokhsar D.S."/>
            <person name="Boore J.L."/>
        </authorList>
    </citation>
    <scope>NUCLEOTIDE SEQUENCE [LARGE SCALE GENOMIC DNA]</scope>
    <source>
        <strain evidence="2 3">P6497</strain>
    </source>
</reference>
<dbReference type="RefSeq" id="XP_009537531.1">
    <property type="nucleotide sequence ID" value="XM_009539236.1"/>
</dbReference>
<sequence length="266" mass="29442">MSSGLGGTCAHDFLDGLISHASVQFAPHPGVLIRLYDFQFGTRGLSIMHLAFMDRVEKMTWVQTRHTNMQNFSYIVALPAPLFPTSSAEVVSAINSLHTYCASFASSEVVDLVQRIHAFALEEAGSAVWAPSDLPPFVYWVDGILESFRAAAVRDIAGGSSRRCVKDTQHRSRVVQQVARRPEQDAAQQRGSQRSSSERSQYLPQQNGRKLCLRSLSRRGCPGVVGASSQYIYPDRAHFTPTTLPEDARAFIQRQLGGLTLSFQRL</sequence>
<organism evidence="2 3">
    <name type="scientific">Phytophthora sojae (strain P6497)</name>
    <name type="common">Soybean stem and root rot agent</name>
    <name type="synonym">Phytophthora megasperma f. sp. glycines</name>
    <dbReference type="NCBI Taxonomy" id="1094619"/>
    <lineage>
        <taxon>Eukaryota</taxon>
        <taxon>Sar</taxon>
        <taxon>Stramenopiles</taxon>
        <taxon>Oomycota</taxon>
        <taxon>Peronosporomycetes</taxon>
        <taxon>Peronosporales</taxon>
        <taxon>Peronosporaceae</taxon>
        <taxon>Phytophthora</taxon>
    </lineage>
</organism>
<dbReference type="EMBL" id="JH159163">
    <property type="protein sequence ID" value="EGZ06767.1"/>
    <property type="molecule type" value="Genomic_DNA"/>
</dbReference>
<gene>
    <name evidence="2" type="ORF">PHYSODRAFT_529661</name>
</gene>
<name>G5ABP2_PHYSP</name>
<dbReference type="InParanoid" id="G5ABP2"/>
<dbReference type="KEGG" id="psoj:PHYSODRAFT_529661"/>
<dbReference type="Proteomes" id="UP000002640">
    <property type="component" value="Unassembled WGS sequence"/>
</dbReference>
<evidence type="ECO:0000313" key="2">
    <source>
        <dbReference type="EMBL" id="EGZ06767.1"/>
    </source>
</evidence>
<accession>G5ABP2</accession>